<sequence>MVTFYSYNLLSVVLEHHAQLGKRELRFRDMAEDILGKQNLVSAGKVSAEYDFTDDIDISRETMNDIENLHMRPLLQHSGMRKMRGKHAKPLLDHLILPLQESNFFAAGDEPTIVDTAMIAGYANYGYMESAKELYERMVEKNSVAWLAMIAGYGKCGEYINTVFGHGEEEVAMEKPWMFQVQFNHITPPLAFWYPVAFSTDLKEDTMIPIDCFEEPCVAFCGNDGNLG</sequence>
<reference evidence="3" key="1">
    <citation type="submission" date="2013-09" db="EMBL/GenBank/DDBJ databases">
        <title>Corchorus olitorius genome sequencing.</title>
        <authorList>
            <person name="Alam M."/>
            <person name="Haque M.S."/>
            <person name="Islam M.S."/>
            <person name="Emdad E.M."/>
            <person name="Islam M.M."/>
            <person name="Ahmed B."/>
            <person name="Halim A."/>
            <person name="Hossen Q.M.M."/>
            <person name="Hossain M.Z."/>
            <person name="Ahmed R."/>
            <person name="Khan M.M."/>
            <person name="Islam R."/>
            <person name="Rashid M.M."/>
            <person name="Khan S.A."/>
            <person name="Rahman M.S."/>
            <person name="Alam M."/>
            <person name="Yahiya A.S."/>
            <person name="Khan M.S."/>
            <person name="Azam M.S."/>
            <person name="Haque T."/>
            <person name="Lashkar M.Z.H."/>
            <person name="Akhand A.I."/>
            <person name="Morshed G."/>
            <person name="Roy S."/>
            <person name="Uddin K.S."/>
            <person name="Rabeya T."/>
            <person name="Hossain A.S."/>
            <person name="Chowdhury A."/>
            <person name="Snigdha A.R."/>
            <person name="Mortoza M.S."/>
            <person name="Matin S.A."/>
            <person name="Hoque S.M.E."/>
            <person name="Islam M.K."/>
            <person name="Roy D.K."/>
            <person name="Haider R."/>
            <person name="Moosa M.M."/>
            <person name="Elias S.M."/>
            <person name="Hasan A.M."/>
            <person name="Jahan S."/>
            <person name="Shafiuddin M."/>
            <person name="Mahmood N."/>
            <person name="Shommy N.S."/>
        </authorList>
    </citation>
    <scope>NUCLEOTIDE SEQUENCE [LARGE SCALE GENOMIC DNA]</scope>
    <source>
        <strain evidence="3">cv. O-4</strain>
    </source>
</reference>
<dbReference type="InterPro" id="IPR011990">
    <property type="entry name" value="TPR-like_helical_dom_sf"/>
</dbReference>
<evidence type="ECO:0000313" key="2">
    <source>
        <dbReference type="EMBL" id="OMO93609.1"/>
    </source>
</evidence>
<organism evidence="2 3">
    <name type="scientific">Corchorus olitorius</name>
    <dbReference type="NCBI Taxonomy" id="93759"/>
    <lineage>
        <taxon>Eukaryota</taxon>
        <taxon>Viridiplantae</taxon>
        <taxon>Streptophyta</taxon>
        <taxon>Embryophyta</taxon>
        <taxon>Tracheophyta</taxon>
        <taxon>Spermatophyta</taxon>
        <taxon>Magnoliopsida</taxon>
        <taxon>eudicotyledons</taxon>
        <taxon>Gunneridae</taxon>
        <taxon>Pentapetalae</taxon>
        <taxon>rosids</taxon>
        <taxon>malvids</taxon>
        <taxon>Malvales</taxon>
        <taxon>Malvaceae</taxon>
        <taxon>Grewioideae</taxon>
        <taxon>Apeibeae</taxon>
        <taxon>Corchorus</taxon>
    </lineage>
</organism>
<dbReference type="Proteomes" id="UP000187203">
    <property type="component" value="Unassembled WGS sequence"/>
</dbReference>
<proteinExistence type="predicted"/>
<dbReference type="EMBL" id="AWUE01016252">
    <property type="protein sequence ID" value="OMO93609.1"/>
    <property type="molecule type" value="Genomic_DNA"/>
</dbReference>
<comment type="caution">
    <text evidence="2">The sequence shown here is derived from an EMBL/GenBank/DDBJ whole genome shotgun (WGS) entry which is preliminary data.</text>
</comment>
<accession>A0A1R3JFK4</accession>
<protein>
    <recommendedName>
        <fullName evidence="4">Pentatricopeptide repeat-containing protein</fullName>
    </recommendedName>
</protein>
<evidence type="ECO:0000256" key="1">
    <source>
        <dbReference type="ARBA" id="ARBA00022737"/>
    </source>
</evidence>
<dbReference type="Gene3D" id="1.25.40.10">
    <property type="entry name" value="Tetratricopeptide repeat domain"/>
    <property type="match status" value="1"/>
</dbReference>
<dbReference type="Pfam" id="PF01535">
    <property type="entry name" value="PPR"/>
    <property type="match status" value="2"/>
</dbReference>
<keyword evidence="3" id="KW-1185">Reference proteome</keyword>
<gene>
    <name evidence="2" type="ORF">COLO4_16785</name>
</gene>
<dbReference type="STRING" id="93759.A0A1R3JFK4"/>
<evidence type="ECO:0000313" key="3">
    <source>
        <dbReference type="Proteomes" id="UP000187203"/>
    </source>
</evidence>
<dbReference type="AlphaFoldDB" id="A0A1R3JFK4"/>
<dbReference type="OrthoDB" id="1719110at2759"/>
<dbReference type="NCBIfam" id="TIGR00756">
    <property type="entry name" value="PPR"/>
    <property type="match status" value="1"/>
</dbReference>
<name>A0A1R3JFK4_9ROSI</name>
<dbReference type="InterPro" id="IPR002885">
    <property type="entry name" value="PPR_rpt"/>
</dbReference>
<evidence type="ECO:0008006" key="4">
    <source>
        <dbReference type="Google" id="ProtNLM"/>
    </source>
</evidence>
<keyword evidence="1" id="KW-0677">Repeat</keyword>